<name>A0AAV7V1D3_PLEWA</name>
<protein>
    <submittedName>
        <fullName evidence="1">Uncharacterized protein</fullName>
    </submittedName>
</protein>
<proteinExistence type="predicted"/>
<accession>A0AAV7V1D3</accession>
<dbReference type="AlphaFoldDB" id="A0AAV7V1D3"/>
<dbReference type="Proteomes" id="UP001066276">
    <property type="component" value="Chromosome 2_2"/>
</dbReference>
<organism evidence="1 2">
    <name type="scientific">Pleurodeles waltl</name>
    <name type="common">Iberian ribbed newt</name>
    <dbReference type="NCBI Taxonomy" id="8319"/>
    <lineage>
        <taxon>Eukaryota</taxon>
        <taxon>Metazoa</taxon>
        <taxon>Chordata</taxon>
        <taxon>Craniata</taxon>
        <taxon>Vertebrata</taxon>
        <taxon>Euteleostomi</taxon>
        <taxon>Amphibia</taxon>
        <taxon>Batrachia</taxon>
        <taxon>Caudata</taxon>
        <taxon>Salamandroidea</taxon>
        <taxon>Salamandridae</taxon>
        <taxon>Pleurodelinae</taxon>
        <taxon>Pleurodeles</taxon>
    </lineage>
</organism>
<sequence length="111" mass="12064">MCSLSASLFTAEVTDAHRSTYRANTVEGPLFAAVSGPEGKCILFWQSPFLGEGNVSAGSCILPSNSEHEMVGLEKFLTNSEVLKGLPEATGKLMQPFFFNLTYIPNDFHLC</sequence>
<evidence type="ECO:0000313" key="1">
    <source>
        <dbReference type="EMBL" id="KAJ1195205.1"/>
    </source>
</evidence>
<reference evidence="1" key="1">
    <citation type="journal article" date="2022" name="bioRxiv">
        <title>Sequencing and chromosome-scale assembly of the giantPleurodeles waltlgenome.</title>
        <authorList>
            <person name="Brown T."/>
            <person name="Elewa A."/>
            <person name="Iarovenko S."/>
            <person name="Subramanian E."/>
            <person name="Araus A.J."/>
            <person name="Petzold A."/>
            <person name="Susuki M."/>
            <person name="Suzuki K.-i.T."/>
            <person name="Hayashi T."/>
            <person name="Toyoda A."/>
            <person name="Oliveira C."/>
            <person name="Osipova E."/>
            <person name="Leigh N.D."/>
            <person name="Simon A."/>
            <person name="Yun M.H."/>
        </authorList>
    </citation>
    <scope>NUCLEOTIDE SEQUENCE</scope>
    <source>
        <strain evidence="1">20211129_DDA</strain>
        <tissue evidence="1">Liver</tissue>
    </source>
</reference>
<gene>
    <name evidence="1" type="ORF">NDU88_004486</name>
</gene>
<comment type="caution">
    <text evidence="1">The sequence shown here is derived from an EMBL/GenBank/DDBJ whole genome shotgun (WGS) entry which is preliminary data.</text>
</comment>
<keyword evidence="2" id="KW-1185">Reference proteome</keyword>
<evidence type="ECO:0000313" key="2">
    <source>
        <dbReference type="Proteomes" id="UP001066276"/>
    </source>
</evidence>
<dbReference type="EMBL" id="JANPWB010000004">
    <property type="protein sequence ID" value="KAJ1195205.1"/>
    <property type="molecule type" value="Genomic_DNA"/>
</dbReference>